<protein>
    <submittedName>
        <fullName evidence="2">Transposase family protein</fullName>
    </submittedName>
</protein>
<dbReference type="RefSeq" id="WP_148672119.1">
    <property type="nucleotide sequence ID" value="NZ_RQTU01000166.1"/>
</dbReference>
<feature type="non-terminal residue" evidence="2">
    <location>
        <position position="117"/>
    </location>
</feature>
<dbReference type="EMBL" id="RQTU01000166">
    <property type="protein sequence ID" value="RRD68875.1"/>
    <property type="molecule type" value="Genomic_DNA"/>
</dbReference>
<gene>
    <name evidence="2" type="ORF">EIA08_28095</name>
</gene>
<evidence type="ECO:0000313" key="2">
    <source>
        <dbReference type="EMBL" id="RRD68875.1"/>
    </source>
</evidence>
<feature type="domain" description="Transposase IS204/IS1001/IS1096/IS1165 zinc-finger" evidence="1">
    <location>
        <begin position="34"/>
        <end position="79"/>
    </location>
</feature>
<dbReference type="Pfam" id="PF14690">
    <property type="entry name" value="Zn_ribbon_ISL3"/>
    <property type="match status" value="1"/>
</dbReference>
<proteinExistence type="predicted"/>
<organism evidence="2 3">
    <name type="scientific">Escherichia coli</name>
    <dbReference type="NCBI Taxonomy" id="562"/>
    <lineage>
        <taxon>Bacteria</taxon>
        <taxon>Pseudomonadati</taxon>
        <taxon>Pseudomonadota</taxon>
        <taxon>Gammaproteobacteria</taxon>
        <taxon>Enterobacterales</taxon>
        <taxon>Enterobacteriaceae</taxon>
        <taxon>Escherichia</taxon>
    </lineage>
</organism>
<comment type="caution">
    <text evidence="2">The sequence shown here is derived from an EMBL/GenBank/DDBJ whole genome shotgun (WGS) entry which is preliminary data.</text>
</comment>
<dbReference type="Proteomes" id="UP000271008">
    <property type="component" value="Unassembled WGS sequence"/>
</dbReference>
<evidence type="ECO:0000259" key="1">
    <source>
        <dbReference type="Pfam" id="PF14690"/>
    </source>
</evidence>
<name>A0A3P1YDY8_ECOLX</name>
<accession>A0A3P1YDY8</accession>
<reference evidence="2 3" key="1">
    <citation type="submission" date="2018-11" db="EMBL/GenBank/DDBJ databases">
        <title>Enterobacteriaceae from Patient.</title>
        <authorList>
            <person name="Shen C."/>
            <person name="Yang Y."/>
            <person name="Tian G."/>
        </authorList>
    </citation>
    <scope>NUCLEOTIDE SEQUENCE [LARGE SCALE GENOMIC DNA]</scope>
    <source>
        <strain evidence="2 3">GBGD28</strain>
    </source>
</reference>
<dbReference type="AlphaFoldDB" id="A0A3P1YDY8"/>
<dbReference type="InterPro" id="IPR029261">
    <property type="entry name" value="Transposase_Znf"/>
</dbReference>
<evidence type="ECO:0000313" key="3">
    <source>
        <dbReference type="Proteomes" id="UP000271008"/>
    </source>
</evidence>
<sequence>MHQYDLLNLDTLHTSNLIDEGDHYIIEVDGQGIPGCCPHCQTEGPYRHGTQQQQYIDIPMHGKPVLLRVDRARFRCKGCGKTFFSHLPDIDPKRKASTRFVKYIEQESLKKTFALLS</sequence>